<evidence type="ECO:0000313" key="1">
    <source>
        <dbReference type="EMBL" id="QCZ53527.1"/>
    </source>
</evidence>
<protein>
    <submittedName>
        <fullName evidence="2">Uncharacterized protein</fullName>
    </submittedName>
</protein>
<name>A0A5B7Y0B7_LEVBR</name>
<dbReference type="EMBL" id="CP031198">
    <property type="protein sequence ID" value="QCZ53597.1"/>
    <property type="molecule type" value="Genomic_DNA"/>
</dbReference>
<gene>
    <name evidence="1" type="ORF">UCCLBBS449_1591</name>
    <name evidence="2" type="ORF">UCCLBBS449_1662</name>
</gene>
<evidence type="ECO:0000313" key="2">
    <source>
        <dbReference type="EMBL" id="QCZ53597.1"/>
    </source>
</evidence>
<evidence type="ECO:0000313" key="3">
    <source>
        <dbReference type="Proteomes" id="UP000307074"/>
    </source>
</evidence>
<organism evidence="2 3">
    <name type="scientific">Levilactobacillus brevis</name>
    <name type="common">Lactobacillus brevis</name>
    <dbReference type="NCBI Taxonomy" id="1580"/>
    <lineage>
        <taxon>Bacteria</taxon>
        <taxon>Bacillati</taxon>
        <taxon>Bacillota</taxon>
        <taxon>Bacilli</taxon>
        <taxon>Lactobacillales</taxon>
        <taxon>Lactobacillaceae</taxon>
        <taxon>Levilactobacillus</taxon>
    </lineage>
</organism>
<sequence>MTQLQKIRFVAESSNHSMAMIMAMVEANGDDYLDRLFMIECAKSDDQSFELQYQ</sequence>
<dbReference type="EMBL" id="CP031198">
    <property type="protein sequence ID" value="QCZ53527.1"/>
    <property type="molecule type" value="Genomic_DNA"/>
</dbReference>
<reference evidence="2 3" key="1">
    <citation type="submission" date="2018-07" db="EMBL/GenBank/DDBJ databases">
        <authorList>
            <person name="Feyereisen M."/>
        </authorList>
    </citation>
    <scope>NUCLEOTIDE SEQUENCE [LARGE SCALE GENOMIC DNA]</scope>
    <source>
        <strain evidence="2 3">UCCLBBS449</strain>
    </source>
</reference>
<dbReference type="Proteomes" id="UP000307074">
    <property type="component" value="Chromosome"/>
</dbReference>
<dbReference type="RefSeq" id="WP_176552727.1">
    <property type="nucleotide sequence ID" value="NZ_CP031198.1"/>
</dbReference>
<proteinExistence type="predicted"/>
<accession>A0A5B7Y0B7</accession>
<dbReference type="AlphaFoldDB" id="A0A5B7Y0B7"/>